<dbReference type="GO" id="GO:0004803">
    <property type="term" value="F:transposase activity"/>
    <property type="evidence" value="ECO:0007669"/>
    <property type="project" value="InterPro"/>
</dbReference>
<dbReference type="PANTHER" id="PTHR34322:SF2">
    <property type="entry name" value="TRANSPOSASE IS200-LIKE DOMAIN-CONTAINING PROTEIN"/>
    <property type="match status" value="1"/>
</dbReference>
<dbReference type="PANTHER" id="PTHR34322">
    <property type="entry name" value="TRANSPOSASE, Y1_TNP DOMAIN-CONTAINING"/>
    <property type="match status" value="1"/>
</dbReference>
<feature type="domain" description="Transposase IS200-like" evidence="1">
    <location>
        <begin position="9"/>
        <end position="148"/>
    </location>
</feature>
<dbReference type="SUPFAM" id="SSF143422">
    <property type="entry name" value="Transposase IS200-like"/>
    <property type="match status" value="1"/>
</dbReference>
<dbReference type="AlphaFoldDB" id="A0A7K0FRV8"/>
<dbReference type="SMART" id="SM01321">
    <property type="entry name" value="Y1_Tnp"/>
    <property type="match status" value="1"/>
</dbReference>
<name>A0A7K0FRV8_9SPHI</name>
<gene>
    <name evidence="2" type="ORF">GJJ64_12590</name>
</gene>
<organism evidence="2 3">
    <name type="scientific">Pedobacter puniceum</name>
    <dbReference type="NCBI Taxonomy" id="2666136"/>
    <lineage>
        <taxon>Bacteria</taxon>
        <taxon>Pseudomonadati</taxon>
        <taxon>Bacteroidota</taxon>
        <taxon>Sphingobacteriia</taxon>
        <taxon>Sphingobacteriales</taxon>
        <taxon>Sphingobacteriaceae</taxon>
        <taxon>Pedobacter</taxon>
    </lineage>
</organism>
<dbReference type="RefSeq" id="WP_154288133.1">
    <property type="nucleotide sequence ID" value="NZ_WKJI01000003.1"/>
</dbReference>
<evidence type="ECO:0000313" key="3">
    <source>
        <dbReference type="Proteomes" id="UP000462931"/>
    </source>
</evidence>
<dbReference type="InterPro" id="IPR002686">
    <property type="entry name" value="Transposase_17"/>
</dbReference>
<evidence type="ECO:0000313" key="2">
    <source>
        <dbReference type="EMBL" id="MRX48030.1"/>
    </source>
</evidence>
<dbReference type="Gene3D" id="3.30.70.1290">
    <property type="entry name" value="Transposase IS200-like"/>
    <property type="match status" value="1"/>
</dbReference>
<sequence length="193" mass="23319">MSHQYRVRTQDLIHFITFTVVDWVDIFIRPVYKKIIINSLKYAQENKGLELYAWCLMTNHLHLLVSIKEPLLLSDFVRDFKKFTNKEIIKIMETEHESRRDWMLYRFSYHAKFNNRIKDYKVWQDGYHAIECFNHHTLAQKLDYIHNNPVKAEIVDLPEEYLYSSAKNYLNEKGLLDVIKVDTSFSDFYEITI</sequence>
<dbReference type="EMBL" id="WKJI01000003">
    <property type="protein sequence ID" value="MRX48030.1"/>
    <property type="molecule type" value="Genomic_DNA"/>
</dbReference>
<dbReference type="Proteomes" id="UP000462931">
    <property type="component" value="Unassembled WGS sequence"/>
</dbReference>
<keyword evidence="3" id="KW-1185">Reference proteome</keyword>
<dbReference type="NCBIfam" id="NF047646">
    <property type="entry name" value="REP_Tyr_transpos"/>
    <property type="match status" value="1"/>
</dbReference>
<dbReference type="Pfam" id="PF01797">
    <property type="entry name" value="Y1_Tnp"/>
    <property type="match status" value="1"/>
</dbReference>
<proteinExistence type="predicted"/>
<evidence type="ECO:0000259" key="1">
    <source>
        <dbReference type="SMART" id="SM01321"/>
    </source>
</evidence>
<dbReference type="InterPro" id="IPR036515">
    <property type="entry name" value="Transposase_17_sf"/>
</dbReference>
<comment type="caution">
    <text evidence="2">The sequence shown here is derived from an EMBL/GenBank/DDBJ whole genome shotgun (WGS) entry which is preliminary data.</text>
</comment>
<dbReference type="GO" id="GO:0003677">
    <property type="term" value="F:DNA binding"/>
    <property type="evidence" value="ECO:0007669"/>
    <property type="project" value="InterPro"/>
</dbReference>
<dbReference type="GO" id="GO:0006313">
    <property type="term" value="P:DNA transposition"/>
    <property type="evidence" value="ECO:0007669"/>
    <property type="project" value="InterPro"/>
</dbReference>
<protein>
    <submittedName>
        <fullName evidence="2">Transposase</fullName>
    </submittedName>
</protein>
<accession>A0A7K0FRV8</accession>
<reference evidence="2 3" key="1">
    <citation type="submission" date="2019-11" db="EMBL/GenBank/DDBJ databases">
        <authorList>
            <person name="Cheng Q."/>
            <person name="Yang Z."/>
        </authorList>
    </citation>
    <scope>NUCLEOTIDE SEQUENCE [LARGE SCALE GENOMIC DNA]</scope>
    <source>
        <strain evidence="2 3">HX-22-1</strain>
    </source>
</reference>